<reference evidence="6" key="2">
    <citation type="journal article" date="2023" name="Microbiol Resour">
        <title>Decontamination and Annotation of the Draft Genome Sequence of the Oomycete Lagenidium giganteum ARSEF 373.</title>
        <authorList>
            <person name="Morgan W.R."/>
            <person name="Tartar A."/>
        </authorList>
    </citation>
    <scope>NUCLEOTIDE SEQUENCE</scope>
    <source>
        <strain evidence="6">ARSEF 373</strain>
    </source>
</reference>
<evidence type="ECO:0000313" key="6">
    <source>
        <dbReference type="EMBL" id="DAZ98178.1"/>
    </source>
</evidence>
<dbReference type="GO" id="GO:0016020">
    <property type="term" value="C:membrane"/>
    <property type="evidence" value="ECO:0007669"/>
    <property type="project" value="UniProtKB-SubCell"/>
</dbReference>
<keyword evidence="4 5" id="KW-0472">Membrane</keyword>
<evidence type="ECO:0000256" key="4">
    <source>
        <dbReference type="ARBA" id="ARBA00023136"/>
    </source>
</evidence>
<feature type="transmembrane region" description="Helical" evidence="5">
    <location>
        <begin position="450"/>
        <end position="467"/>
    </location>
</feature>
<evidence type="ECO:0000256" key="3">
    <source>
        <dbReference type="ARBA" id="ARBA00022989"/>
    </source>
</evidence>
<dbReference type="InterPro" id="IPR006214">
    <property type="entry name" value="Bax_inhibitor_1-related"/>
</dbReference>
<accession>A0AAV2YWG7</accession>
<feature type="transmembrane region" description="Helical" evidence="5">
    <location>
        <begin position="533"/>
        <end position="555"/>
    </location>
</feature>
<dbReference type="AlphaFoldDB" id="A0AAV2YWG7"/>
<feature type="transmembrane region" description="Helical" evidence="5">
    <location>
        <begin position="195"/>
        <end position="218"/>
    </location>
</feature>
<feature type="transmembrane region" description="Helical" evidence="5">
    <location>
        <begin position="112"/>
        <end position="129"/>
    </location>
</feature>
<reference evidence="6" key="1">
    <citation type="submission" date="2022-11" db="EMBL/GenBank/DDBJ databases">
        <authorList>
            <person name="Morgan W.R."/>
            <person name="Tartar A."/>
        </authorList>
    </citation>
    <scope>NUCLEOTIDE SEQUENCE</scope>
    <source>
        <strain evidence="6">ARSEF 373</strain>
    </source>
</reference>
<evidence type="ECO:0000256" key="1">
    <source>
        <dbReference type="ARBA" id="ARBA00004141"/>
    </source>
</evidence>
<keyword evidence="3 5" id="KW-1133">Transmembrane helix</keyword>
<dbReference type="PANTHER" id="PTHR23291">
    <property type="entry name" value="BAX INHIBITOR-RELATED"/>
    <property type="match status" value="1"/>
</dbReference>
<name>A0AAV2YWG7_9STRA</name>
<feature type="transmembrane region" description="Helical" evidence="5">
    <location>
        <begin position="136"/>
        <end position="156"/>
    </location>
</feature>
<gene>
    <name evidence="6" type="ORF">N0F65_005644</name>
</gene>
<keyword evidence="7" id="KW-1185">Reference proteome</keyword>
<comment type="subcellular location">
    <subcellularLocation>
        <location evidence="1">Membrane</location>
        <topology evidence="1">Multi-pass membrane protein</topology>
    </subcellularLocation>
</comment>
<sequence length="706" mass="77947">MVMAASEDRTQIDLVHTTSDIGAGYDIVPPPQNSGRDYVQRRIELWDGSDVKAMELGAVYSLPLPLQVAFRQKMLSIFALQLLLVTVLVGVLEHKQPLPTKLAEMVHNKWVVLGPFALVVVFLVLLYFVRNRFPLNWLVLLLFSGTQSLFFASLGVAFHTNIGIFNCAFTFACILLMTILSRVRRRKHDQDEGMLLSSFAAGMAAFFTCAVIAGGLYIKYGRSFIKVEAFAYSLLFQFVLLTWFSVDASAMYSIMSPDEYMHGVIYFYTDMVLLFMVCVIAAAAVALFSAFSAACEGCGCGDCGGDCCGGCCGDCGGGCCWCCHGSTSHGSSEGKCCCCVDCNGRSDNSWFCDINCHCCDSCGNREHEASYYTRWIDYWTDDHDAKARIPFAVCTATVKAQRKFRFRLFAIFALQLLLVSAMVALLTHVPHSSALYKMQQWTVKQSIAKESLWFWIAGILLLLLYVVRHNRVWSVIVTLLFTFAEGFVFANIGVVLHTNVAVFNCIFTFGSVFMMALLSTVPLRANRQLPRRLLPPLLVGFLAFVVSGLAAGVLFVQFGRSFVTDTAFGASLALQFVLIMWLAYDASIMLKITPPGGDYALGVIYFNTDTVLAVILAIPALVMWCWVSFKDSHSCTHCVCGQAERCANCICCIAEPVPMPVGLQPSAEDSLIWLKDAESSPVSKDVDNGVVDTLHMQPTTQVMYRV</sequence>
<feature type="transmembrane region" description="Helical" evidence="5">
    <location>
        <begin position="408"/>
        <end position="429"/>
    </location>
</feature>
<feature type="transmembrane region" description="Helical" evidence="5">
    <location>
        <begin position="501"/>
        <end position="521"/>
    </location>
</feature>
<feature type="transmembrane region" description="Helical" evidence="5">
    <location>
        <begin position="567"/>
        <end position="584"/>
    </location>
</feature>
<feature type="transmembrane region" description="Helical" evidence="5">
    <location>
        <begin position="604"/>
        <end position="627"/>
    </location>
</feature>
<dbReference type="EMBL" id="DAKRPA010000114">
    <property type="protein sequence ID" value="DAZ98178.1"/>
    <property type="molecule type" value="Genomic_DNA"/>
</dbReference>
<feature type="transmembrane region" description="Helical" evidence="5">
    <location>
        <begin position="264"/>
        <end position="291"/>
    </location>
</feature>
<keyword evidence="2 5" id="KW-0812">Transmembrane</keyword>
<organism evidence="6 7">
    <name type="scientific">Lagenidium giganteum</name>
    <dbReference type="NCBI Taxonomy" id="4803"/>
    <lineage>
        <taxon>Eukaryota</taxon>
        <taxon>Sar</taxon>
        <taxon>Stramenopiles</taxon>
        <taxon>Oomycota</taxon>
        <taxon>Peronosporomycetes</taxon>
        <taxon>Pythiales</taxon>
        <taxon>Pythiaceae</taxon>
    </lineage>
</organism>
<proteinExistence type="predicted"/>
<dbReference type="Proteomes" id="UP001146120">
    <property type="component" value="Unassembled WGS sequence"/>
</dbReference>
<feature type="transmembrane region" description="Helical" evidence="5">
    <location>
        <begin position="162"/>
        <end position="183"/>
    </location>
</feature>
<evidence type="ECO:0000256" key="5">
    <source>
        <dbReference type="SAM" id="Phobius"/>
    </source>
</evidence>
<evidence type="ECO:0000313" key="7">
    <source>
        <dbReference type="Proteomes" id="UP001146120"/>
    </source>
</evidence>
<feature type="transmembrane region" description="Helical" evidence="5">
    <location>
        <begin position="74"/>
        <end position="92"/>
    </location>
</feature>
<feature type="transmembrane region" description="Helical" evidence="5">
    <location>
        <begin position="230"/>
        <end position="252"/>
    </location>
</feature>
<feature type="transmembrane region" description="Helical" evidence="5">
    <location>
        <begin position="473"/>
        <end position="494"/>
    </location>
</feature>
<comment type="caution">
    <text evidence="6">The sequence shown here is derived from an EMBL/GenBank/DDBJ whole genome shotgun (WGS) entry which is preliminary data.</text>
</comment>
<protein>
    <submittedName>
        <fullName evidence="6">Uncharacterized protein</fullName>
    </submittedName>
</protein>
<dbReference type="PANTHER" id="PTHR23291:SF50">
    <property type="entry name" value="PROTEIN LIFEGUARD 4"/>
    <property type="match status" value="1"/>
</dbReference>
<evidence type="ECO:0000256" key="2">
    <source>
        <dbReference type="ARBA" id="ARBA00022692"/>
    </source>
</evidence>